<feature type="compositionally biased region" description="Basic and acidic residues" evidence="1">
    <location>
        <begin position="145"/>
        <end position="155"/>
    </location>
</feature>
<feature type="compositionally biased region" description="Polar residues" evidence="1">
    <location>
        <begin position="77"/>
        <end position="91"/>
    </location>
</feature>
<gene>
    <name evidence="2" type="ORF">UCRPC4_g03479</name>
</gene>
<feature type="compositionally biased region" description="Basic and acidic residues" evidence="1">
    <location>
        <begin position="38"/>
        <end position="61"/>
    </location>
</feature>
<reference evidence="2 3" key="2">
    <citation type="submission" date="2015-05" db="EMBL/GenBank/DDBJ databases">
        <authorList>
            <person name="Morales-Cruz A."/>
            <person name="Amrine K.C."/>
            <person name="Cantu D."/>
        </authorList>
    </citation>
    <scope>NUCLEOTIDE SEQUENCE [LARGE SCALE GENOMIC DNA]</scope>
    <source>
        <strain evidence="2">UCRPC4</strain>
    </source>
</reference>
<evidence type="ECO:0000256" key="1">
    <source>
        <dbReference type="SAM" id="MobiDB-lite"/>
    </source>
</evidence>
<feature type="compositionally biased region" description="Low complexity" evidence="1">
    <location>
        <begin position="21"/>
        <end position="35"/>
    </location>
</feature>
<keyword evidence="3" id="KW-1185">Reference proteome</keyword>
<reference evidence="2 3" key="1">
    <citation type="submission" date="2015-05" db="EMBL/GenBank/DDBJ databases">
        <title>Distinctive expansion of gene families associated with plant cell wall degradation and secondary metabolism in the genomes of grapevine trunk pathogens.</title>
        <authorList>
            <person name="Lawrence D.P."/>
            <person name="Travadon R."/>
            <person name="Rolshausen P.E."/>
            <person name="Baumgartner K."/>
        </authorList>
    </citation>
    <scope>NUCLEOTIDE SEQUENCE [LARGE SCALE GENOMIC DNA]</scope>
    <source>
        <strain evidence="2">UCRPC4</strain>
    </source>
</reference>
<accession>A0A0G2EFQ7</accession>
<dbReference type="AlphaFoldDB" id="A0A0G2EFQ7"/>
<evidence type="ECO:0000313" key="3">
    <source>
        <dbReference type="Proteomes" id="UP000053317"/>
    </source>
</evidence>
<proteinExistence type="predicted"/>
<name>A0A0G2EFQ7_PHACM</name>
<sequence>MSDLDPQGPSQPGANASYNQASNPASKEPAEEAASTQRHSDNVIDRRSEHDVPSTHGEEAKPSSLARGSEGPLTEKSIPSSDAQNYSTGDSNLEGEQMRAPGEGDVAFAVEGTHGGAKSEPSFTEDLEQKKEAHRQALEESGQSMEEREREDWTGKKNSVNIEEALGGRGNGVVLTGDTSNLGGGREGLGEA</sequence>
<dbReference type="Proteomes" id="UP000053317">
    <property type="component" value="Unassembled WGS sequence"/>
</dbReference>
<organism evidence="2 3">
    <name type="scientific">Phaeomoniella chlamydospora</name>
    <name type="common">Phaeoacremonium chlamydosporum</name>
    <dbReference type="NCBI Taxonomy" id="158046"/>
    <lineage>
        <taxon>Eukaryota</taxon>
        <taxon>Fungi</taxon>
        <taxon>Dikarya</taxon>
        <taxon>Ascomycota</taxon>
        <taxon>Pezizomycotina</taxon>
        <taxon>Eurotiomycetes</taxon>
        <taxon>Chaetothyriomycetidae</taxon>
        <taxon>Phaeomoniellales</taxon>
        <taxon>Phaeomoniellaceae</taxon>
        <taxon>Phaeomoniella</taxon>
    </lineage>
</organism>
<comment type="caution">
    <text evidence="2">The sequence shown here is derived from an EMBL/GenBank/DDBJ whole genome shotgun (WGS) entry which is preliminary data.</text>
</comment>
<protein>
    <submittedName>
        <fullName evidence="2">Uncharacterized protein</fullName>
    </submittedName>
</protein>
<evidence type="ECO:0000313" key="2">
    <source>
        <dbReference type="EMBL" id="KKY21712.1"/>
    </source>
</evidence>
<feature type="compositionally biased region" description="Basic and acidic residues" evidence="1">
    <location>
        <begin position="127"/>
        <end position="138"/>
    </location>
</feature>
<feature type="region of interest" description="Disordered" evidence="1">
    <location>
        <begin position="1"/>
        <end position="192"/>
    </location>
</feature>
<feature type="compositionally biased region" description="Polar residues" evidence="1">
    <location>
        <begin position="8"/>
        <end position="20"/>
    </location>
</feature>
<feature type="compositionally biased region" description="Gly residues" evidence="1">
    <location>
        <begin position="182"/>
        <end position="192"/>
    </location>
</feature>
<dbReference type="EMBL" id="LCWF01000082">
    <property type="protein sequence ID" value="KKY21712.1"/>
    <property type="molecule type" value="Genomic_DNA"/>
</dbReference>
<dbReference type="OrthoDB" id="3438962at2759"/>